<name>A0A9Q8QCK6_9HYPO</name>
<dbReference type="PRINTS" id="PR00463">
    <property type="entry name" value="EP450I"/>
</dbReference>
<dbReference type="RefSeq" id="XP_047840651.1">
    <property type="nucleotide sequence ID" value="XM_047984677.1"/>
</dbReference>
<dbReference type="PANTHER" id="PTHR24305">
    <property type="entry name" value="CYTOCHROME P450"/>
    <property type="match status" value="1"/>
</dbReference>
<dbReference type="KEGG" id="ptkz:JDV02_003545"/>
<proteinExistence type="inferred from homology"/>
<evidence type="ECO:0000256" key="6">
    <source>
        <dbReference type="PIRSR" id="PIRSR602401-1"/>
    </source>
</evidence>
<dbReference type="CDD" id="cd11058">
    <property type="entry name" value="CYP60B-like"/>
    <property type="match status" value="1"/>
</dbReference>
<keyword evidence="7" id="KW-0503">Monooxygenase</keyword>
<keyword evidence="3 6" id="KW-0349">Heme</keyword>
<keyword evidence="8" id="KW-0472">Membrane</keyword>
<keyword evidence="4 6" id="KW-0479">Metal-binding</keyword>
<dbReference type="PRINTS" id="PR00385">
    <property type="entry name" value="P450"/>
</dbReference>
<keyword evidence="7" id="KW-0560">Oxidoreductase</keyword>
<feature type="binding site" description="axial binding residue" evidence="6">
    <location>
        <position position="472"/>
    </location>
    <ligand>
        <name>heme</name>
        <dbReference type="ChEBI" id="CHEBI:30413"/>
    </ligand>
    <ligandPart>
        <name>Fe</name>
        <dbReference type="ChEBI" id="CHEBI:18248"/>
    </ligandPart>
</feature>
<keyword evidence="8" id="KW-0812">Transmembrane</keyword>
<dbReference type="GO" id="GO:0020037">
    <property type="term" value="F:heme binding"/>
    <property type="evidence" value="ECO:0007669"/>
    <property type="project" value="InterPro"/>
</dbReference>
<dbReference type="PANTHER" id="PTHR24305:SF210">
    <property type="entry name" value="CYTOCHROME P450 MONOOXYGENASE ASQL-RELATED"/>
    <property type="match status" value="1"/>
</dbReference>
<evidence type="ECO:0000256" key="7">
    <source>
        <dbReference type="RuleBase" id="RU000461"/>
    </source>
</evidence>
<comment type="cofactor">
    <cofactor evidence="1 6">
        <name>heme</name>
        <dbReference type="ChEBI" id="CHEBI:30413"/>
    </cofactor>
</comment>
<dbReference type="GeneID" id="72065502"/>
<dbReference type="PROSITE" id="PS00086">
    <property type="entry name" value="CYTOCHROME_P450"/>
    <property type="match status" value="1"/>
</dbReference>
<dbReference type="GO" id="GO:0016705">
    <property type="term" value="F:oxidoreductase activity, acting on paired donors, with incorporation or reduction of molecular oxygen"/>
    <property type="evidence" value="ECO:0007669"/>
    <property type="project" value="InterPro"/>
</dbReference>
<organism evidence="9 10">
    <name type="scientific">Purpureocillium takamizusanense</name>
    <dbReference type="NCBI Taxonomy" id="2060973"/>
    <lineage>
        <taxon>Eukaryota</taxon>
        <taxon>Fungi</taxon>
        <taxon>Dikarya</taxon>
        <taxon>Ascomycota</taxon>
        <taxon>Pezizomycotina</taxon>
        <taxon>Sordariomycetes</taxon>
        <taxon>Hypocreomycetidae</taxon>
        <taxon>Hypocreales</taxon>
        <taxon>Ophiocordycipitaceae</taxon>
        <taxon>Purpureocillium</taxon>
    </lineage>
</organism>
<evidence type="ECO:0000256" key="4">
    <source>
        <dbReference type="ARBA" id="ARBA00022723"/>
    </source>
</evidence>
<accession>A0A9Q8QCK6</accession>
<evidence type="ECO:0000256" key="1">
    <source>
        <dbReference type="ARBA" id="ARBA00001971"/>
    </source>
</evidence>
<evidence type="ECO:0000256" key="5">
    <source>
        <dbReference type="ARBA" id="ARBA00023004"/>
    </source>
</evidence>
<reference evidence="9" key="1">
    <citation type="submission" date="2021-11" db="EMBL/GenBank/DDBJ databases">
        <title>Purpureocillium_takamizusanense_genome.</title>
        <authorList>
            <person name="Nguyen N.-H."/>
        </authorList>
    </citation>
    <scope>NUCLEOTIDE SEQUENCE</scope>
    <source>
        <strain evidence="9">PT3</strain>
    </source>
</reference>
<dbReference type="GO" id="GO:0005506">
    <property type="term" value="F:iron ion binding"/>
    <property type="evidence" value="ECO:0007669"/>
    <property type="project" value="InterPro"/>
</dbReference>
<evidence type="ECO:0000313" key="10">
    <source>
        <dbReference type="Proteomes" id="UP000829364"/>
    </source>
</evidence>
<dbReference type="InterPro" id="IPR002401">
    <property type="entry name" value="Cyt_P450_E_grp-I"/>
</dbReference>
<dbReference type="OrthoDB" id="1470350at2759"/>
<keyword evidence="5 6" id="KW-0408">Iron</keyword>
<dbReference type="AlphaFoldDB" id="A0A9Q8QCK6"/>
<gene>
    <name evidence="9" type="ORF">JDV02_003545</name>
</gene>
<sequence>MSLASLLPPYDAFRLLNGRTLLQGIIAFWIVKTVVTIVYRLLFHPLAHVPGPKLAAISDLPFIAYFFRGDSHTVVLRWHEKYGEVVRIGPDELSFNNEQAWKEIYGTNKTRIFVKDRYHPARPVNNRVGKGIVPATGKDHTRQRRLLSHAFSDSALRQQEALIKQSVDLFMHRIDESWESTGAFDAAKWFNLLTFDVIGDLAFGEPFGCLRDAAAHRYTVLVGKALGTLPRLNLLRRLWIWRLWFPRHTPRYLIRQIVEMQDMARDKLDRRLQRTMAREDLIGHILTHQTEELTMDEGELRGNASTFISAGSETTASALTGIAYYLALDPLRQQRLRDEINVTFPPGSEVGLEGAAKMEYLNTVIQEGLRLFPPVAGGLHREALEDTFVCGIPIAKGVSCTRVLTTLKFRSGPVADLQTIVSSNTYAAANDERNFTDAKRFVPERWLADVDPRYAADNRGASQPFSTGAKGCIGKNLAYAEMRLTVCRLVRRYYLDFESPAEIAAHWDPARQRAFLLWQKRSLTVRLHRVPS</sequence>
<evidence type="ECO:0000256" key="3">
    <source>
        <dbReference type="ARBA" id="ARBA00022617"/>
    </source>
</evidence>
<evidence type="ECO:0000256" key="8">
    <source>
        <dbReference type="SAM" id="Phobius"/>
    </source>
</evidence>
<evidence type="ECO:0008006" key="11">
    <source>
        <dbReference type="Google" id="ProtNLM"/>
    </source>
</evidence>
<dbReference type="Proteomes" id="UP000829364">
    <property type="component" value="Chromosome 2"/>
</dbReference>
<evidence type="ECO:0000256" key="2">
    <source>
        <dbReference type="ARBA" id="ARBA00010617"/>
    </source>
</evidence>
<protein>
    <recommendedName>
        <fullName evidence="11">Cytochrome P450</fullName>
    </recommendedName>
</protein>
<dbReference type="EMBL" id="CP086355">
    <property type="protein sequence ID" value="UNI17170.1"/>
    <property type="molecule type" value="Genomic_DNA"/>
</dbReference>
<keyword evidence="10" id="KW-1185">Reference proteome</keyword>
<dbReference type="InterPro" id="IPR017972">
    <property type="entry name" value="Cyt_P450_CS"/>
</dbReference>
<dbReference type="InterPro" id="IPR036396">
    <property type="entry name" value="Cyt_P450_sf"/>
</dbReference>
<evidence type="ECO:0000313" key="9">
    <source>
        <dbReference type="EMBL" id="UNI17170.1"/>
    </source>
</evidence>
<dbReference type="InterPro" id="IPR050121">
    <property type="entry name" value="Cytochrome_P450_monoxygenase"/>
</dbReference>
<dbReference type="GO" id="GO:0004497">
    <property type="term" value="F:monooxygenase activity"/>
    <property type="evidence" value="ECO:0007669"/>
    <property type="project" value="UniProtKB-KW"/>
</dbReference>
<keyword evidence="8" id="KW-1133">Transmembrane helix</keyword>
<dbReference type="Gene3D" id="1.10.630.10">
    <property type="entry name" value="Cytochrome P450"/>
    <property type="match status" value="1"/>
</dbReference>
<dbReference type="InterPro" id="IPR001128">
    <property type="entry name" value="Cyt_P450"/>
</dbReference>
<comment type="similarity">
    <text evidence="2 7">Belongs to the cytochrome P450 family.</text>
</comment>
<dbReference type="Pfam" id="PF00067">
    <property type="entry name" value="p450"/>
    <property type="match status" value="2"/>
</dbReference>
<feature type="transmembrane region" description="Helical" evidence="8">
    <location>
        <begin position="20"/>
        <end position="43"/>
    </location>
</feature>
<dbReference type="SUPFAM" id="SSF48264">
    <property type="entry name" value="Cytochrome P450"/>
    <property type="match status" value="1"/>
</dbReference>